<organism evidence="2 3">
    <name type="scientific">Caerostris extrusa</name>
    <name type="common">Bark spider</name>
    <name type="synonym">Caerostris bankana</name>
    <dbReference type="NCBI Taxonomy" id="172846"/>
    <lineage>
        <taxon>Eukaryota</taxon>
        <taxon>Metazoa</taxon>
        <taxon>Ecdysozoa</taxon>
        <taxon>Arthropoda</taxon>
        <taxon>Chelicerata</taxon>
        <taxon>Arachnida</taxon>
        <taxon>Araneae</taxon>
        <taxon>Araneomorphae</taxon>
        <taxon>Entelegynae</taxon>
        <taxon>Araneoidea</taxon>
        <taxon>Araneidae</taxon>
        <taxon>Caerostris</taxon>
    </lineage>
</organism>
<feature type="region of interest" description="Disordered" evidence="1">
    <location>
        <begin position="75"/>
        <end position="98"/>
    </location>
</feature>
<dbReference type="AlphaFoldDB" id="A0AAV4NY78"/>
<gene>
    <name evidence="2" type="ORF">CEXT_515631</name>
</gene>
<evidence type="ECO:0000313" key="2">
    <source>
        <dbReference type="EMBL" id="GIX89713.1"/>
    </source>
</evidence>
<proteinExistence type="predicted"/>
<evidence type="ECO:0000256" key="1">
    <source>
        <dbReference type="SAM" id="MobiDB-lite"/>
    </source>
</evidence>
<comment type="caution">
    <text evidence="2">The sequence shown here is derived from an EMBL/GenBank/DDBJ whole genome shotgun (WGS) entry which is preliminary data.</text>
</comment>
<dbReference type="Proteomes" id="UP001054945">
    <property type="component" value="Unassembled WGS sequence"/>
</dbReference>
<evidence type="ECO:0000313" key="3">
    <source>
        <dbReference type="Proteomes" id="UP001054945"/>
    </source>
</evidence>
<dbReference type="EMBL" id="BPLR01021447">
    <property type="protein sequence ID" value="GIX89713.1"/>
    <property type="molecule type" value="Genomic_DNA"/>
</dbReference>
<sequence>MIDFGSVDALHGFPLYPGVRHIKETSGFCWLVGNLFNVILRSCDICLRLPANCFQENGVTTLPLRCLTLGKQATPSLSLPSPVSRKWGPLSPKWSRIE</sequence>
<reference evidence="2 3" key="1">
    <citation type="submission" date="2021-06" db="EMBL/GenBank/DDBJ databases">
        <title>Caerostris extrusa draft genome.</title>
        <authorList>
            <person name="Kono N."/>
            <person name="Arakawa K."/>
        </authorList>
    </citation>
    <scope>NUCLEOTIDE SEQUENCE [LARGE SCALE GENOMIC DNA]</scope>
</reference>
<keyword evidence="3" id="KW-1185">Reference proteome</keyword>
<name>A0AAV4NY78_CAEEX</name>
<protein>
    <submittedName>
        <fullName evidence="2">Uncharacterized protein</fullName>
    </submittedName>
</protein>
<accession>A0AAV4NY78</accession>